<reference evidence="1" key="1">
    <citation type="submission" date="2020-04" db="EMBL/GenBank/DDBJ databases">
        <authorList>
            <person name="Alioto T."/>
            <person name="Alioto T."/>
            <person name="Gomez Garrido J."/>
        </authorList>
    </citation>
    <scope>NUCLEOTIDE SEQUENCE</scope>
    <source>
        <strain evidence="1">A484AB</strain>
    </source>
</reference>
<evidence type="ECO:0000313" key="2">
    <source>
        <dbReference type="Proteomes" id="UP001152795"/>
    </source>
</evidence>
<evidence type="ECO:0000313" key="1">
    <source>
        <dbReference type="EMBL" id="CAB3999271.1"/>
    </source>
</evidence>
<comment type="caution">
    <text evidence="1">The sequence shown here is derived from an EMBL/GenBank/DDBJ whole genome shotgun (WGS) entry which is preliminary data.</text>
</comment>
<organism evidence="1 2">
    <name type="scientific">Paramuricea clavata</name>
    <name type="common">Red gorgonian</name>
    <name type="synonym">Violescent sea-whip</name>
    <dbReference type="NCBI Taxonomy" id="317549"/>
    <lineage>
        <taxon>Eukaryota</taxon>
        <taxon>Metazoa</taxon>
        <taxon>Cnidaria</taxon>
        <taxon>Anthozoa</taxon>
        <taxon>Octocorallia</taxon>
        <taxon>Malacalcyonacea</taxon>
        <taxon>Plexauridae</taxon>
        <taxon>Paramuricea</taxon>
    </lineage>
</organism>
<dbReference type="Proteomes" id="UP001152795">
    <property type="component" value="Unassembled WGS sequence"/>
</dbReference>
<dbReference type="AlphaFoldDB" id="A0A6S7HWF4"/>
<protein>
    <submittedName>
        <fullName evidence="1">Uncharacterized protein</fullName>
    </submittedName>
</protein>
<accession>A0A6S7HWF4</accession>
<dbReference type="EMBL" id="CACRXK020003552">
    <property type="protein sequence ID" value="CAB3999271.1"/>
    <property type="molecule type" value="Genomic_DNA"/>
</dbReference>
<keyword evidence="2" id="KW-1185">Reference proteome</keyword>
<sequence length="127" mass="14593">MKGQAKLKRRRASIESYVRRRKAIAACLGKSKEFTIEVPFVRITKGQHQPSSNVANELKYEPDPLRYLGFLPGAHPAINLHKQMFYELLVKKGLVYMYDHDYDVEPDSPIIRSDAELGIDYGELKQV</sequence>
<name>A0A6S7HWF4_PARCT</name>
<proteinExistence type="predicted"/>
<gene>
    <name evidence="1" type="ORF">PACLA_8A045040</name>
</gene>